<evidence type="ECO:0000313" key="2">
    <source>
        <dbReference type="Proteomes" id="UP000321331"/>
    </source>
</evidence>
<comment type="caution">
    <text evidence="1">The sequence shown here is derived from an EMBL/GenBank/DDBJ whole genome shotgun (WGS) entry which is preliminary data.</text>
</comment>
<proteinExistence type="predicted"/>
<reference evidence="1 2" key="1">
    <citation type="submission" date="2019-07" db="EMBL/GenBank/DDBJ databases">
        <title>The First High-Quality Draft Genome Sequence of the Causal Agent of the Current Panama Disease Epidemic.</title>
        <authorList>
            <person name="Warmington R.J."/>
            <person name="Kay W."/>
            <person name="Jeffries A."/>
            <person name="Bebber D."/>
            <person name="Moore K."/>
            <person name="Studholme D.J."/>
        </authorList>
    </citation>
    <scope>NUCLEOTIDE SEQUENCE [LARGE SCALE GENOMIC DNA]</scope>
    <source>
        <strain evidence="1 2">TR4</strain>
    </source>
</reference>
<sequence>SESRRAALAFYRVQLPCWYKRKDKTRSRGTLYVCPELGTLNLRSLEAFGCFSRDIWAHDPRHVGLVNVSLRTVLKPRYLHIHDEYTLKQGLSRIEGLPS</sequence>
<feature type="non-terminal residue" evidence="1">
    <location>
        <position position="1"/>
    </location>
</feature>
<dbReference type="EMBL" id="VMNF01000003">
    <property type="protein sequence ID" value="TXC12118.1"/>
    <property type="molecule type" value="Genomic_DNA"/>
</dbReference>
<protein>
    <submittedName>
        <fullName evidence="1">Uncharacterized protein</fullName>
    </submittedName>
</protein>
<organism evidence="1 2">
    <name type="scientific">Fusarium oxysporum f. sp. cubense</name>
    <dbReference type="NCBI Taxonomy" id="61366"/>
    <lineage>
        <taxon>Eukaryota</taxon>
        <taxon>Fungi</taxon>
        <taxon>Dikarya</taxon>
        <taxon>Ascomycota</taxon>
        <taxon>Pezizomycotina</taxon>
        <taxon>Sordariomycetes</taxon>
        <taxon>Hypocreomycetidae</taxon>
        <taxon>Hypocreales</taxon>
        <taxon>Nectriaceae</taxon>
        <taxon>Fusarium</taxon>
        <taxon>Fusarium oxysporum species complex</taxon>
    </lineage>
</organism>
<name>A0A5C6TPH3_FUSOC</name>
<gene>
    <name evidence="1" type="ORF">FocTR4_00006252</name>
</gene>
<dbReference type="AlphaFoldDB" id="A0A5C6TPH3"/>
<dbReference type="Proteomes" id="UP000321331">
    <property type="component" value="Unassembled WGS sequence"/>
</dbReference>
<accession>A0A5C6TPH3</accession>
<evidence type="ECO:0000313" key="1">
    <source>
        <dbReference type="EMBL" id="TXC12118.1"/>
    </source>
</evidence>